<dbReference type="EMBL" id="JOKG01000003">
    <property type="protein sequence ID" value="KEQ13729.1"/>
    <property type="molecule type" value="Genomic_DNA"/>
</dbReference>
<dbReference type="PIRSF" id="PIRSF004669">
    <property type="entry name" value="FliQ"/>
    <property type="match status" value="1"/>
</dbReference>
<dbReference type="Proteomes" id="UP000028006">
    <property type="component" value="Unassembled WGS sequence"/>
</dbReference>
<proteinExistence type="inferred from homology"/>
<evidence type="ECO:0000256" key="4">
    <source>
        <dbReference type="ARBA" id="ARBA00022692"/>
    </source>
</evidence>
<dbReference type="PANTHER" id="PTHR34040:SF7">
    <property type="entry name" value="SURFACE PRESENTATION OF ANTIGENS PROTEIN SPAQ"/>
    <property type="match status" value="1"/>
</dbReference>
<keyword evidence="10" id="KW-1185">Reference proteome</keyword>
<accession>A0A081N5K6</accession>
<organism evidence="9 10">
    <name type="scientific">Endozoicomonas montiporae</name>
    <dbReference type="NCBI Taxonomy" id="1027273"/>
    <lineage>
        <taxon>Bacteria</taxon>
        <taxon>Pseudomonadati</taxon>
        <taxon>Pseudomonadota</taxon>
        <taxon>Gammaproteobacteria</taxon>
        <taxon>Oceanospirillales</taxon>
        <taxon>Endozoicomonadaceae</taxon>
        <taxon>Endozoicomonas</taxon>
    </lineage>
</organism>
<evidence type="ECO:0000256" key="3">
    <source>
        <dbReference type="ARBA" id="ARBA00022475"/>
    </source>
</evidence>
<comment type="subcellular location">
    <subcellularLocation>
        <location evidence="1">Cell membrane</location>
        <topology evidence="1">Multi-pass membrane protein</topology>
    </subcellularLocation>
</comment>
<dbReference type="NCBIfam" id="TIGR01403">
    <property type="entry name" value="fliQ_rel_III"/>
    <property type="match status" value="1"/>
</dbReference>
<evidence type="ECO:0000313" key="9">
    <source>
        <dbReference type="EMBL" id="KEQ13729.1"/>
    </source>
</evidence>
<dbReference type="Pfam" id="PF01313">
    <property type="entry name" value="Bac_export_3"/>
    <property type="match status" value="1"/>
</dbReference>
<comment type="similarity">
    <text evidence="2">Belongs to the FliQ/MopD/SpaQ family.</text>
</comment>
<feature type="transmembrane region" description="Helical" evidence="8">
    <location>
        <begin position="52"/>
        <end position="71"/>
    </location>
</feature>
<dbReference type="PANTHER" id="PTHR34040">
    <property type="entry name" value="FLAGELLAR BIOSYNTHETIC PROTEIN FLIQ"/>
    <property type="match status" value="1"/>
</dbReference>
<dbReference type="AlphaFoldDB" id="A0A081N5K6"/>
<name>A0A081N5K6_9GAMM</name>
<dbReference type="GO" id="GO:0009306">
    <property type="term" value="P:protein secretion"/>
    <property type="evidence" value="ECO:0007669"/>
    <property type="project" value="InterPro"/>
</dbReference>
<evidence type="ECO:0000256" key="8">
    <source>
        <dbReference type="SAM" id="Phobius"/>
    </source>
</evidence>
<sequence length="87" mass="9355">MVDGEVIQLTAQALLLTLILSMPPIIAAAGVGLLISLVQALTQIQEQTLPFAFKLIAVIISIFATARWLGIEIYNYSLAIMTKIGTI</sequence>
<dbReference type="InterPro" id="IPR006306">
    <property type="entry name" value="T3SS_HrpO"/>
</dbReference>
<evidence type="ECO:0000313" key="10">
    <source>
        <dbReference type="Proteomes" id="UP000028006"/>
    </source>
</evidence>
<dbReference type="PRINTS" id="PR00952">
    <property type="entry name" value="TYPE3IMQPROT"/>
</dbReference>
<reference evidence="9 10" key="1">
    <citation type="submission" date="2014-06" db="EMBL/GenBank/DDBJ databases">
        <title>Whole Genome Sequences of Three Symbiotic Endozoicomonas Bacteria.</title>
        <authorList>
            <person name="Neave M.J."/>
            <person name="Apprill A."/>
            <person name="Voolstra C.R."/>
        </authorList>
    </citation>
    <scope>NUCLEOTIDE SEQUENCE [LARGE SCALE GENOMIC DNA]</scope>
    <source>
        <strain evidence="9 10">LMG 24815</strain>
    </source>
</reference>
<evidence type="ECO:0000256" key="7">
    <source>
        <dbReference type="ARBA" id="ARBA00023136"/>
    </source>
</evidence>
<evidence type="ECO:0000256" key="2">
    <source>
        <dbReference type="ARBA" id="ARBA00006156"/>
    </source>
</evidence>
<keyword evidence="6" id="KW-0843">Virulence</keyword>
<gene>
    <name evidence="9" type="ORF">GZ77_15655</name>
</gene>
<evidence type="ECO:0000256" key="6">
    <source>
        <dbReference type="ARBA" id="ARBA00023026"/>
    </source>
</evidence>
<dbReference type="GO" id="GO:0005886">
    <property type="term" value="C:plasma membrane"/>
    <property type="evidence" value="ECO:0007669"/>
    <property type="project" value="UniProtKB-SubCell"/>
</dbReference>
<keyword evidence="7 8" id="KW-0472">Membrane</keyword>
<keyword evidence="4 8" id="KW-0812">Transmembrane</keyword>
<dbReference type="eggNOG" id="COG4794">
    <property type="taxonomic scope" value="Bacteria"/>
</dbReference>
<keyword evidence="3" id="KW-1003">Cell membrane</keyword>
<keyword evidence="5 8" id="KW-1133">Transmembrane helix</keyword>
<evidence type="ECO:0000256" key="1">
    <source>
        <dbReference type="ARBA" id="ARBA00004651"/>
    </source>
</evidence>
<evidence type="ECO:0000256" key="5">
    <source>
        <dbReference type="ARBA" id="ARBA00022989"/>
    </source>
</evidence>
<protein>
    <submittedName>
        <fullName evidence="9">Type III secretion protein HrpO</fullName>
    </submittedName>
</protein>
<comment type="caution">
    <text evidence="9">The sequence shown here is derived from an EMBL/GenBank/DDBJ whole genome shotgun (WGS) entry which is preliminary data.</text>
</comment>
<dbReference type="RefSeq" id="WP_034876838.1">
    <property type="nucleotide sequence ID" value="NZ_JOKG01000003.1"/>
</dbReference>
<dbReference type="InterPro" id="IPR002191">
    <property type="entry name" value="Bac_export_3"/>
</dbReference>